<keyword evidence="2" id="KW-1185">Reference proteome</keyword>
<name>A0ABN3VKG6_9PSEU</name>
<organism evidence="1 2">
    <name type="scientific">Saccharopolyspora taberi</name>
    <dbReference type="NCBI Taxonomy" id="60895"/>
    <lineage>
        <taxon>Bacteria</taxon>
        <taxon>Bacillati</taxon>
        <taxon>Actinomycetota</taxon>
        <taxon>Actinomycetes</taxon>
        <taxon>Pseudonocardiales</taxon>
        <taxon>Pseudonocardiaceae</taxon>
        <taxon>Saccharopolyspora</taxon>
    </lineage>
</organism>
<sequence>MCGALPKGAAHLYKTAMASEAVHEQHRVVPVEFGHFYFGDWPSNPHYAIPVDNPGLDAVCTEAGIAFFSQCDEGESALVSLYFFDARPEDADLGGATRGELEISGQQVTTATTDMLPIGPFAPPFTGRAEVRIWRSDGPASGEVQAAEEWRVYLWPARGHGERH</sequence>
<accession>A0ABN3VKG6</accession>
<comment type="caution">
    <text evidence="1">The sequence shown here is derived from an EMBL/GenBank/DDBJ whole genome shotgun (WGS) entry which is preliminary data.</text>
</comment>
<evidence type="ECO:0000313" key="1">
    <source>
        <dbReference type="EMBL" id="GAA2808823.1"/>
    </source>
</evidence>
<evidence type="ECO:0000313" key="2">
    <source>
        <dbReference type="Proteomes" id="UP001500979"/>
    </source>
</evidence>
<gene>
    <name evidence="1" type="ORF">GCM10010470_50100</name>
</gene>
<dbReference type="EMBL" id="BAAAUX010000020">
    <property type="protein sequence ID" value="GAA2808823.1"/>
    <property type="molecule type" value="Genomic_DNA"/>
</dbReference>
<reference evidence="1 2" key="1">
    <citation type="journal article" date="2019" name="Int. J. Syst. Evol. Microbiol.">
        <title>The Global Catalogue of Microorganisms (GCM) 10K type strain sequencing project: providing services to taxonomists for standard genome sequencing and annotation.</title>
        <authorList>
            <consortium name="The Broad Institute Genomics Platform"/>
            <consortium name="The Broad Institute Genome Sequencing Center for Infectious Disease"/>
            <person name="Wu L."/>
            <person name="Ma J."/>
        </authorList>
    </citation>
    <scope>NUCLEOTIDE SEQUENCE [LARGE SCALE GENOMIC DNA]</scope>
    <source>
        <strain evidence="1 2">JCM 9383</strain>
    </source>
</reference>
<proteinExistence type="predicted"/>
<protein>
    <submittedName>
        <fullName evidence="1">Uncharacterized protein</fullName>
    </submittedName>
</protein>
<dbReference type="Proteomes" id="UP001500979">
    <property type="component" value="Unassembled WGS sequence"/>
</dbReference>